<dbReference type="AlphaFoldDB" id="A0A9P5NCM0"/>
<keyword evidence="3" id="KW-1185">Reference proteome</keyword>
<sequence>MYIPHASSLFSLVSCNHISSSFQFLLFHILSVIFLSFCLASRLNNTLAWSFRLVDILSRLMVLLSSTEFFLPSPNINVFTSASFFLLFYCSCRRALFALFHVHKYSFSSLSVIYIHTVPCSSFKFHTLSYEHIPYSAPHSP</sequence>
<protein>
    <submittedName>
        <fullName evidence="2">Uncharacterized protein</fullName>
    </submittedName>
</protein>
<feature type="transmembrane region" description="Helical" evidence="1">
    <location>
        <begin position="20"/>
        <end position="41"/>
    </location>
</feature>
<keyword evidence="1" id="KW-0472">Membrane</keyword>
<gene>
    <name evidence="2" type="ORF">CPB84DRAFT_223573</name>
</gene>
<dbReference type="EMBL" id="JADNYJ010000125">
    <property type="protein sequence ID" value="KAF8882174.1"/>
    <property type="molecule type" value="Genomic_DNA"/>
</dbReference>
<proteinExistence type="predicted"/>
<organism evidence="2 3">
    <name type="scientific">Gymnopilus junonius</name>
    <name type="common">Spectacular rustgill mushroom</name>
    <name type="synonym">Gymnopilus spectabilis subsp. junonius</name>
    <dbReference type="NCBI Taxonomy" id="109634"/>
    <lineage>
        <taxon>Eukaryota</taxon>
        <taxon>Fungi</taxon>
        <taxon>Dikarya</taxon>
        <taxon>Basidiomycota</taxon>
        <taxon>Agaricomycotina</taxon>
        <taxon>Agaricomycetes</taxon>
        <taxon>Agaricomycetidae</taxon>
        <taxon>Agaricales</taxon>
        <taxon>Agaricineae</taxon>
        <taxon>Hymenogastraceae</taxon>
        <taxon>Gymnopilus</taxon>
    </lineage>
</organism>
<feature type="transmembrane region" description="Helical" evidence="1">
    <location>
        <begin position="78"/>
        <end position="100"/>
    </location>
</feature>
<dbReference type="Proteomes" id="UP000724874">
    <property type="component" value="Unassembled WGS sequence"/>
</dbReference>
<reference evidence="2" key="1">
    <citation type="submission" date="2020-11" db="EMBL/GenBank/DDBJ databases">
        <authorList>
            <consortium name="DOE Joint Genome Institute"/>
            <person name="Ahrendt S."/>
            <person name="Riley R."/>
            <person name="Andreopoulos W."/>
            <person name="LaButti K."/>
            <person name="Pangilinan J."/>
            <person name="Ruiz-duenas F.J."/>
            <person name="Barrasa J.M."/>
            <person name="Sanchez-Garcia M."/>
            <person name="Camarero S."/>
            <person name="Miyauchi S."/>
            <person name="Serrano A."/>
            <person name="Linde D."/>
            <person name="Babiker R."/>
            <person name="Drula E."/>
            <person name="Ayuso-Fernandez I."/>
            <person name="Pacheco R."/>
            <person name="Padilla G."/>
            <person name="Ferreira P."/>
            <person name="Barriuso J."/>
            <person name="Kellner H."/>
            <person name="Castanera R."/>
            <person name="Alfaro M."/>
            <person name="Ramirez L."/>
            <person name="Pisabarro A.G."/>
            <person name="Kuo A."/>
            <person name="Tritt A."/>
            <person name="Lipzen A."/>
            <person name="He G."/>
            <person name="Yan M."/>
            <person name="Ng V."/>
            <person name="Cullen D."/>
            <person name="Martin F."/>
            <person name="Rosso M.-N."/>
            <person name="Henrissat B."/>
            <person name="Hibbett D."/>
            <person name="Martinez A.T."/>
            <person name="Grigoriev I.V."/>
        </authorList>
    </citation>
    <scope>NUCLEOTIDE SEQUENCE</scope>
    <source>
        <strain evidence="2">AH 44721</strain>
    </source>
</reference>
<keyword evidence="1" id="KW-0812">Transmembrane</keyword>
<evidence type="ECO:0000256" key="1">
    <source>
        <dbReference type="SAM" id="Phobius"/>
    </source>
</evidence>
<accession>A0A9P5NCM0</accession>
<comment type="caution">
    <text evidence="2">The sequence shown here is derived from an EMBL/GenBank/DDBJ whole genome shotgun (WGS) entry which is preliminary data.</text>
</comment>
<evidence type="ECO:0000313" key="3">
    <source>
        <dbReference type="Proteomes" id="UP000724874"/>
    </source>
</evidence>
<keyword evidence="1" id="KW-1133">Transmembrane helix</keyword>
<name>A0A9P5NCM0_GYMJU</name>
<evidence type="ECO:0000313" key="2">
    <source>
        <dbReference type="EMBL" id="KAF8882174.1"/>
    </source>
</evidence>